<protein>
    <submittedName>
        <fullName evidence="3">DUF4163 domain-containing protein</fullName>
    </submittedName>
</protein>
<dbReference type="InterPro" id="IPR025303">
    <property type="entry name" value="PdaC"/>
</dbReference>
<reference evidence="3 4" key="1">
    <citation type="submission" date="2018-09" db="EMBL/GenBank/DDBJ databases">
        <title>Sphingomonas sp. DAC4.</title>
        <authorList>
            <person name="Seo T."/>
        </authorList>
    </citation>
    <scope>NUCLEOTIDE SEQUENCE [LARGE SCALE GENOMIC DNA]</scope>
    <source>
        <strain evidence="3 4">DAC4</strain>
    </source>
</reference>
<dbReference type="Gene3D" id="3.30.565.40">
    <property type="entry name" value="Fervidobacterium nodosum Rt17-B1 like"/>
    <property type="match status" value="1"/>
</dbReference>
<feature type="chain" id="PRO_5019294324" evidence="1">
    <location>
        <begin position="24"/>
        <end position="268"/>
    </location>
</feature>
<dbReference type="RefSeq" id="WP_119533311.1">
    <property type="nucleotide sequence ID" value="NZ_QXTF01000002.1"/>
</dbReference>
<feature type="domain" description="Deacetylase PdaC" evidence="2">
    <location>
        <begin position="69"/>
        <end position="141"/>
    </location>
</feature>
<dbReference type="AlphaFoldDB" id="A0A418Q0Q7"/>
<evidence type="ECO:0000313" key="3">
    <source>
        <dbReference type="EMBL" id="RIX29422.1"/>
    </source>
</evidence>
<gene>
    <name evidence="3" type="ORF">D3M59_09080</name>
</gene>
<keyword evidence="4" id="KW-1185">Reference proteome</keyword>
<evidence type="ECO:0000259" key="2">
    <source>
        <dbReference type="Pfam" id="PF13739"/>
    </source>
</evidence>
<accession>A0A418Q0Q7</accession>
<dbReference type="EMBL" id="QXTF01000002">
    <property type="protein sequence ID" value="RIX29422.1"/>
    <property type="molecule type" value="Genomic_DNA"/>
</dbReference>
<dbReference type="Proteomes" id="UP000285023">
    <property type="component" value="Unassembled WGS sequence"/>
</dbReference>
<evidence type="ECO:0000313" key="4">
    <source>
        <dbReference type="Proteomes" id="UP000285023"/>
    </source>
</evidence>
<dbReference type="PROSITE" id="PS51257">
    <property type="entry name" value="PROKAR_LIPOPROTEIN"/>
    <property type="match status" value="1"/>
</dbReference>
<comment type="caution">
    <text evidence="3">The sequence shown here is derived from an EMBL/GenBank/DDBJ whole genome shotgun (WGS) entry which is preliminary data.</text>
</comment>
<sequence length="268" mass="28994">MRQMTGILALTLAACNQVSPATTANEAAVPAVAASAPNPAPPAAKPFVAEEKNDLIDFHFGWSAEAAAVPALVSRFTAEMDKVKMDLVTSAKEDKAWRDKEGLDFHGFMLSVDYKTAGQFDRLLSLSHETGSYTGGAHGNSGVSALLWDHKAGREISDKDLFMAPENRDRLLTQRWCDALNLAREKKRGEPVGGGGMFDECPNLDDIALIPMDKDDNGRFERLMLVASPYVAGSYAEGSYEIDLPVTPDLIAGLKSVYRNGFEAAQPQ</sequence>
<organism evidence="3 4">
    <name type="scientific">Sphingomonas edaphi</name>
    <dbReference type="NCBI Taxonomy" id="2315689"/>
    <lineage>
        <taxon>Bacteria</taxon>
        <taxon>Pseudomonadati</taxon>
        <taxon>Pseudomonadota</taxon>
        <taxon>Alphaproteobacteria</taxon>
        <taxon>Sphingomonadales</taxon>
        <taxon>Sphingomonadaceae</taxon>
        <taxon>Sphingomonas</taxon>
    </lineage>
</organism>
<dbReference type="OrthoDB" id="4760806at2"/>
<proteinExistence type="predicted"/>
<evidence type="ECO:0000256" key="1">
    <source>
        <dbReference type="SAM" id="SignalP"/>
    </source>
</evidence>
<name>A0A418Q0Q7_9SPHN</name>
<keyword evidence="1" id="KW-0732">Signal</keyword>
<feature type="signal peptide" evidence="1">
    <location>
        <begin position="1"/>
        <end position="23"/>
    </location>
</feature>
<dbReference type="Pfam" id="PF13739">
    <property type="entry name" value="PdaC"/>
    <property type="match status" value="1"/>
</dbReference>